<gene>
    <name evidence="18" type="ORF">DFR49_0631</name>
</gene>
<dbReference type="InterPro" id="IPR050515">
    <property type="entry name" value="Beta-lactam/transpept"/>
</dbReference>
<feature type="transmembrane region" description="Helical" evidence="15">
    <location>
        <begin position="21"/>
        <end position="41"/>
    </location>
</feature>
<keyword evidence="9" id="KW-0133">Cell shape</keyword>
<evidence type="ECO:0000313" key="19">
    <source>
        <dbReference type="Proteomes" id="UP000266568"/>
    </source>
</evidence>
<dbReference type="GO" id="GO:0071972">
    <property type="term" value="F:peptidoglycan L,D-transpeptidase activity"/>
    <property type="evidence" value="ECO:0007669"/>
    <property type="project" value="TreeGrafter"/>
</dbReference>
<evidence type="ECO:0000256" key="12">
    <source>
        <dbReference type="ARBA" id="ARBA00023136"/>
    </source>
</evidence>
<dbReference type="SUPFAM" id="SSF56601">
    <property type="entry name" value="beta-lactamase/transpeptidase-like"/>
    <property type="match status" value="1"/>
</dbReference>
<keyword evidence="4" id="KW-0997">Cell inner membrane</keyword>
<proteinExistence type="predicted"/>
<dbReference type="InterPro" id="IPR036138">
    <property type="entry name" value="PBP_dimer_sf"/>
</dbReference>
<dbReference type="Gene3D" id="3.30.1390.30">
    <property type="entry name" value="Penicillin-binding protein 2a, domain 3"/>
    <property type="match status" value="1"/>
</dbReference>
<comment type="subcellular location">
    <subcellularLocation>
        <location evidence="2">Cell membrane</location>
    </subcellularLocation>
    <subcellularLocation>
        <location evidence="1">Membrane</location>
        <topology evidence="1">Single-pass membrane protein</topology>
    </subcellularLocation>
</comment>
<keyword evidence="10" id="KW-0573">Peptidoglycan synthesis</keyword>
<reference evidence="18 19" key="1">
    <citation type="submission" date="2018-08" db="EMBL/GenBank/DDBJ databases">
        <title>Genomic Encyclopedia of Type Strains, Phase IV (KMG-IV): sequencing the most valuable type-strain genomes for metagenomic binning, comparative biology and taxonomic classification.</title>
        <authorList>
            <person name="Goeker M."/>
        </authorList>
    </citation>
    <scope>NUCLEOTIDE SEQUENCE [LARGE SCALE GENOMIC DNA]</scope>
    <source>
        <strain evidence="18 19">DSM 25527</strain>
    </source>
</reference>
<keyword evidence="13" id="KW-0961">Cell wall biogenesis/degradation</keyword>
<dbReference type="GO" id="GO:0008658">
    <property type="term" value="F:penicillin binding"/>
    <property type="evidence" value="ECO:0007669"/>
    <property type="project" value="InterPro"/>
</dbReference>
<dbReference type="GO" id="GO:0071555">
    <property type="term" value="P:cell wall organization"/>
    <property type="evidence" value="ECO:0007669"/>
    <property type="project" value="UniProtKB-KW"/>
</dbReference>
<evidence type="ECO:0000256" key="8">
    <source>
        <dbReference type="ARBA" id="ARBA00022801"/>
    </source>
</evidence>
<evidence type="ECO:0000256" key="11">
    <source>
        <dbReference type="ARBA" id="ARBA00022989"/>
    </source>
</evidence>
<dbReference type="PANTHER" id="PTHR30627">
    <property type="entry name" value="PEPTIDOGLYCAN D,D-TRANSPEPTIDASE"/>
    <property type="match status" value="1"/>
</dbReference>
<feature type="region of interest" description="Disordered" evidence="14">
    <location>
        <begin position="648"/>
        <end position="696"/>
    </location>
</feature>
<dbReference type="SUPFAM" id="SSF56519">
    <property type="entry name" value="Penicillin binding protein dimerisation domain"/>
    <property type="match status" value="1"/>
</dbReference>
<dbReference type="Gene3D" id="3.40.710.10">
    <property type="entry name" value="DD-peptidase/beta-lactamase superfamily"/>
    <property type="match status" value="1"/>
</dbReference>
<keyword evidence="11 15" id="KW-1133">Transmembrane helix</keyword>
<organism evidence="18 19">
    <name type="scientific">Hephaestia caeni</name>
    <dbReference type="NCBI Taxonomy" id="645617"/>
    <lineage>
        <taxon>Bacteria</taxon>
        <taxon>Pseudomonadati</taxon>
        <taxon>Pseudomonadota</taxon>
        <taxon>Alphaproteobacteria</taxon>
        <taxon>Sphingomonadales</taxon>
        <taxon>Sphingomonadaceae</taxon>
        <taxon>Hephaestia</taxon>
    </lineage>
</organism>
<dbReference type="InterPro" id="IPR012338">
    <property type="entry name" value="Beta-lactam/transpept-like"/>
</dbReference>
<accession>A0A397P969</accession>
<keyword evidence="8" id="KW-0378">Hydrolase</keyword>
<evidence type="ECO:0000256" key="9">
    <source>
        <dbReference type="ARBA" id="ARBA00022960"/>
    </source>
</evidence>
<feature type="domain" description="Penicillin-binding protein transpeptidase" evidence="16">
    <location>
        <begin position="268"/>
        <end position="590"/>
    </location>
</feature>
<dbReference type="InterPro" id="IPR001460">
    <property type="entry name" value="PCN-bd_Tpept"/>
</dbReference>
<dbReference type="Pfam" id="PF00905">
    <property type="entry name" value="Transpeptidase"/>
    <property type="match status" value="1"/>
</dbReference>
<evidence type="ECO:0000256" key="7">
    <source>
        <dbReference type="ARBA" id="ARBA00022692"/>
    </source>
</evidence>
<dbReference type="GO" id="GO:0016740">
    <property type="term" value="F:transferase activity"/>
    <property type="evidence" value="ECO:0007669"/>
    <property type="project" value="UniProtKB-KW"/>
</dbReference>
<dbReference type="OrthoDB" id="9766847at2"/>
<dbReference type="GO" id="GO:0009252">
    <property type="term" value="P:peptidoglycan biosynthetic process"/>
    <property type="evidence" value="ECO:0007669"/>
    <property type="project" value="UniProtKB-KW"/>
</dbReference>
<keyword evidence="7 15" id="KW-0812">Transmembrane</keyword>
<evidence type="ECO:0000259" key="17">
    <source>
        <dbReference type="Pfam" id="PF03717"/>
    </source>
</evidence>
<dbReference type="NCBIfam" id="TIGR03423">
    <property type="entry name" value="pbp2_mrdA"/>
    <property type="match status" value="1"/>
</dbReference>
<comment type="caution">
    <text evidence="18">The sequence shown here is derived from an EMBL/GenBank/DDBJ whole genome shotgun (WGS) entry which is preliminary data.</text>
</comment>
<evidence type="ECO:0000259" key="16">
    <source>
        <dbReference type="Pfam" id="PF00905"/>
    </source>
</evidence>
<dbReference type="GO" id="GO:0005886">
    <property type="term" value="C:plasma membrane"/>
    <property type="evidence" value="ECO:0007669"/>
    <property type="project" value="UniProtKB-SubCell"/>
</dbReference>
<feature type="compositionally biased region" description="Low complexity" evidence="14">
    <location>
        <begin position="656"/>
        <end position="673"/>
    </location>
</feature>
<keyword evidence="18" id="KW-0808">Transferase</keyword>
<dbReference type="PANTHER" id="PTHR30627:SF2">
    <property type="entry name" value="PEPTIDOGLYCAN D,D-TRANSPEPTIDASE MRDA"/>
    <property type="match status" value="1"/>
</dbReference>
<keyword evidence="19" id="KW-1185">Reference proteome</keyword>
<protein>
    <submittedName>
        <fullName evidence="18">Peptidoglycan glycosyltransferase</fullName>
    </submittedName>
</protein>
<evidence type="ECO:0000256" key="14">
    <source>
        <dbReference type="SAM" id="MobiDB-lite"/>
    </source>
</evidence>
<name>A0A397P969_9SPHN</name>
<evidence type="ECO:0000256" key="4">
    <source>
        <dbReference type="ARBA" id="ARBA00022519"/>
    </source>
</evidence>
<evidence type="ECO:0000256" key="10">
    <source>
        <dbReference type="ARBA" id="ARBA00022984"/>
    </source>
</evidence>
<dbReference type="GO" id="GO:0009002">
    <property type="term" value="F:serine-type D-Ala-D-Ala carboxypeptidase activity"/>
    <property type="evidence" value="ECO:0007669"/>
    <property type="project" value="InterPro"/>
</dbReference>
<dbReference type="EMBL" id="QXDC01000002">
    <property type="protein sequence ID" value="RIA46100.1"/>
    <property type="molecule type" value="Genomic_DNA"/>
</dbReference>
<dbReference type="AlphaFoldDB" id="A0A397P969"/>
<evidence type="ECO:0000256" key="15">
    <source>
        <dbReference type="SAM" id="Phobius"/>
    </source>
</evidence>
<dbReference type="RefSeq" id="WP_119034424.1">
    <property type="nucleotide sequence ID" value="NZ_QXDC01000002.1"/>
</dbReference>
<dbReference type="GO" id="GO:0006508">
    <property type="term" value="P:proteolysis"/>
    <property type="evidence" value="ECO:0007669"/>
    <property type="project" value="UniProtKB-KW"/>
</dbReference>
<dbReference type="Pfam" id="PF03717">
    <property type="entry name" value="PBP_dimer"/>
    <property type="match status" value="1"/>
</dbReference>
<keyword evidence="12 15" id="KW-0472">Membrane</keyword>
<evidence type="ECO:0000256" key="5">
    <source>
        <dbReference type="ARBA" id="ARBA00022645"/>
    </source>
</evidence>
<evidence type="ECO:0000256" key="1">
    <source>
        <dbReference type="ARBA" id="ARBA00004167"/>
    </source>
</evidence>
<evidence type="ECO:0000256" key="3">
    <source>
        <dbReference type="ARBA" id="ARBA00022475"/>
    </source>
</evidence>
<keyword evidence="6" id="KW-0645">Protease</keyword>
<evidence type="ECO:0000256" key="6">
    <source>
        <dbReference type="ARBA" id="ARBA00022670"/>
    </source>
</evidence>
<keyword evidence="5" id="KW-0121">Carboxypeptidase</keyword>
<dbReference type="GO" id="GO:0008360">
    <property type="term" value="P:regulation of cell shape"/>
    <property type="evidence" value="ECO:0007669"/>
    <property type="project" value="UniProtKB-KW"/>
</dbReference>
<sequence length="696" mass="75361">MTKLTRTINQAQQNFSFSRRAMMLGGAQAAMGVVLAGRMAWLSIAENEHYQLLSESNRINNTVIPPRRGWIVDRNGHPIADNRTDFRVDIIPDRLEDKERTLALLQELLALTPEDMDRIQADLKQAAGFQPVQVAENLPWERYAAVSVRMPELPGVARTQGFARNYPAGPAVGHLTGYVGAASAEEYEKTKDPLLVTPGFKIGKDGLERSLEDRLRGKPGAKREEVTARGRLVRQLATRPDQPGETVRLTIDAGLQEYTARRLGTNSGSAVVLDCLTGDVLAMCSMPSYDPNAFSDGISHLEWNMLSENDHVPLMNKVLQGLYPPGSTVKPMNALALLRAGIKPEQTVFCGGALRVGTGLFHCWRRGGHGHVDMRRAVAQSCDVYFFQMARDLGYDAFAPTARMLGMGQEFDIPFPSQRYGTVPDSAWKLKKYHTKWTVADSINASIGQGYVLANPLQLAVMAARLGSGRKVVPRMIIDQPHGAAPGLAFDPQHLAIVRDAMYAAVNDGGTAGAARLYLPGIDVSAKTGTAQVRRITMAERRTGVLNNAALPFKLRDHALFISFAPSDNPRYALAIVLEHNAHLIRNLDAPAIARDVFTYLFDRPRAITALDVAEKTWGGDIGTRMATQEAAYRAAHAELIPAGTELDAAAPTSSDAVEQATAQADARAEAVANTAAGDSPAETGSPEAGSGGDAR</sequence>
<dbReference type="InterPro" id="IPR017790">
    <property type="entry name" value="Penicillin-binding_protein_2"/>
</dbReference>
<dbReference type="InterPro" id="IPR005311">
    <property type="entry name" value="PBP_dimer"/>
</dbReference>
<dbReference type="Proteomes" id="UP000266568">
    <property type="component" value="Unassembled WGS sequence"/>
</dbReference>
<feature type="domain" description="Penicillin-binding protein dimerisation" evidence="17">
    <location>
        <begin position="64"/>
        <end position="235"/>
    </location>
</feature>
<evidence type="ECO:0000313" key="18">
    <source>
        <dbReference type="EMBL" id="RIA46100.1"/>
    </source>
</evidence>
<evidence type="ECO:0000256" key="2">
    <source>
        <dbReference type="ARBA" id="ARBA00004236"/>
    </source>
</evidence>
<evidence type="ECO:0000256" key="13">
    <source>
        <dbReference type="ARBA" id="ARBA00023316"/>
    </source>
</evidence>
<dbReference type="Gene3D" id="3.90.1310.10">
    <property type="entry name" value="Penicillin-binding protein 2a (Domain 2)"/>
    <property type="match status" value="1"/>
</dbReference>
<keyword evidence="3" id="KW-1003">Cell membrane</keyword>